<evidence type="ECO:0000313" key="1">
    <source>
        <dbReference type="EMBL" id="MBX13055.1"/>
    </source>
</evidence>
<sequence length="40" mass="4612">MCVSVEAFYGLNSQYKKNSKNKKKNAVLHGEYGLETKFKE</sequence>
<reference evidence="1" key="1">
    <citation type="submission" date="2018-02" db="EMBL/GenBank/DDBJ databases">
        <title>Rhizophora mucronata_Transcriptome.</title>
        <authorList>
            <person name="Meera S.P."/>
            <person name="Sreeshan A."/>
            <person name="Augustine A."/>
        </authorList>
    </citation>
    <scope>NUCLEOTIDE SEQUENCE</scope>
    <source>
        <tissue evidence="1">Leaf</tissue>
    </source>
</reference>
<accession>A0A2P2L506</accession>
<proteinExistence type="predicted"/>
<protein>
    <submittedName>
        <fullName evidence="1">Uncharacterized protein</fullName>
    </submittedName>
</protein>
<dbReference type="EMBL" id="GGEC01032571">
    <property type="protein sequence ID" value="MBX13055.1"/>
    <property type="molecule type" value="Transcribed_RNA"/>
</dbReference>
<dbReference type="AlphaFoldDB" id="A0A2P2L506"/>
<organism evidence="1">
    <name type="scientific">Rhizophora mucronata</name>
    <name type="common">Asiatic mangrove</name>
    <dbReference type="NCBI Taxonomy" id="61149"/>
    <lineage>
        <taxon>Eukaryota</taxon>
        <taxon>Viridiplantae</taxon>
        <taxon>Streptophyta</taxon>
        <taxon>Embryophyta</taxon>
        <taxon>Tracheophyta</taxon>
        <taxon>Spermatophyta</taxon>
        <taxon>Magnoliopsida</taxon>
        <taxon>eudicotyledons</taxon>
        <taxon>Gunneridae</taxon>
        <taxon>Pentapetalae</taxon>
        <taxon>rosids</taxon>
        <taxon>fabids</taxon>
        <taxon>Malpighiales</taxon>
        <taxon>Rhizophoraceae</taxon>
        <taxon>Rhizophora</taxon>
    </lineage>
</organism>
<name>A0A2P2L506_RHIMU</name>